<keyword evidence="2" id="KW-1185">Reference proteome</keyword>
<organism evidence="1 2">
    <name type="scientific">Sulfurifustis variabilis</name>
    <dbReference type="NCBI Taxonomy" id="1675686"/>
    <lineage>
        <taxon>Bacteria</taxon>
        <taxon>Pseudomonadati</taxon>
        <taxon>Pseudomonadota</taxon>
        <taxon>Gammaproteobacteria</taxon>
        <taxon>Acidiferrobacterales</taxon>
        <taxon>Acidiferrobacteraceae</taxon>
        <taxon>Sulfurifustis</taxon>
    </lineage>
</organism>
<dbReference type="CDD" id="cd02440">
    <property type="entry name" value="AdoMet_MTases"/>
    <property type="match status" value="1"/>
</dbReference>
<dbReference type="Proteomes" id="UP000218899">
    <property type="component" value="Chromosome"/>
</dbReference>
<dbReference type="PANTHER" id="PTHR20974">
    <property type="entry name" value="UPF0585 PROTEIN CG18661"/>
    <property type="match status" value="1"/>
</dbReference>
<accession>A0A1B4V1Z6</accession>
<keyword evidence="1" id="KW-0489">Methyltransferase</keyword>
<dbReference type="KEGG" id="sva:SVA_0950"/>
<name>A0A1B4V1Z6_9GAMM</name>
<dbReference type="Pfam" id="PF06080">
    <property type="entry name" value="DUF938"/>
    <property type="match status" value="1"/>
</dbReference>
<sequence>MKQFAPACERNQDAILAVLKEILPDTGTVLEIGSGTGQHAAYFAARLPNLAWQPSDLDRMLPSIRAWAAEAGVPNLREPVVLDLCSDAWPMAAVQAIVCINTVHIVAWPTVEKLFANAGRALTTGGVMYVYGAYRYADRELEPSNEEFDRWLRERDPSSGLRDFEAVNGLAAAAGLRLRGDRAMPANNRSIWWEKA</sequence>
<evidence type="ECO:0000313" key="1">
    <source>
        <dbReference type="EMBL" id="BAU47529.1"/>
    </source>
</evidence>
<dbReference type="RefSeq" id="WP_096459482.1">
    <property type="nucleotide sequence ID" value="NZ_AP014936.1"/>
</dbReference>
<evidence type="ECO:0000313" key="2">
    <source>
        <dbReference type="Proteomes" id="UP000218899"/>
    </source>
</evidence>
<dbReference type="EMBL" id="AP014936">
    <property type="protein sequence ID" value="BAU47529.1"/>
    <property type="molecule type" value="Genomic_DNA"/>
</dbReference>
<dbReference type="AlphaFoldDB" id="A0A1B4V1Z6"/>
<dbReference type="GO" id="GO:0008168">
    <property type="term" value="F:methyltransferase activity"/>
    <property type="evidence" value="ECO:0007669"/>
    <property type="project" value="UniProtKB-KW"/>
</dbReference>
<dbReference type="InterPro" id="IPR010342">
    <property type="entry name" value="DUF938"/>
</dbReference>
<dbReference type="Gene3D" id="3.40.50.150">
    <property type="entry name" value="Vaccinia Virus protein VP39"/>
    <property type="match status" value="1"/>
</dbReference>
<protein>
    <submittedName>
        <fullName evidence="1">Methylase</fullName>
    </submittedName>
</protein>
<dbReference type="PANTHER" id="PTHR20974:SF0">
    <property type="entry name" value="UPF0585 PROTEIN CG18661"/>
    <property type="match status" value="1"/>
</dbReference>
<keyword evidence="1" id="KW-0808">Transferase</keyword>
<dbReference type="GO" id="GO:0032259">
    <property type="term" value="P:methylation"/>
    <property type="evidence" value="ECO:0007669"/>
    <property type="project" value="UniProtKB-KW"/>
</dbReference>
<gene>
    <name evidence="1" type="ORF">SVA_0950</name>
</gene>
<reference evidence="1 2" key="1">
    <citation type="submission" date="2015-08" db="EMBL/GenBank/DDBJ databases">
        <title>Complete genome sequence of Sulfurifustis variabilis.</title>
        <authorList>
            <person name="Miura A."/>
            <person name="Kojima H."/>
            <person name="Fukui M."/>
        </authorList>
    </citation>
    <scope>NUCLEOTIDE SEQUENCE [LARGE SCALE GENOMIC DNA]</scope>
    <source>
        <strain evidence="2">skN76</strain>
    </source>
</reference>
<dbReference type="SUPFAM" id="SSF53335">
    <property type="entry name" value="S-adenosyl-L-methionine-dependent methyltransferases"/>
    <property type="match status" value="1"/>
</dbReference>
<dbReference type="InterPro" id="IPR029063">
    <property type="entry name" value="SAM-dependent_MTases_sf"/>
</dbReference>
<proteinExistence type="predicted"/>
<dbReference type="OrthoDB" id="5563826at2"/>